<keyword evidence="5 6" id="KW-0472">Membrane</keyword>
<dbReference type="STRING" id="930129.SAMN05216352_12323"/>
<evidence type="ECO:0000313" key="9">
    <source>
        <dbReference type="Proteomes" id="UP000199017"/>
    </source>
</evidence>
<feature type="transmembrane region" description="Helical" evidence="6">
    <location>
        <begin position="193"/>
        <end position="216"/>
    </location>
</feature>
<feature type="transmembrane region" description="Helical" evidence="6">
    <location>
        <begin position="55"/>
        <end position="74"/>
    </location>
</feature>
<dbReference type="InterPro" id="IPR011701">
    <property type="entry name" value="MFS"/>
</dbReference>
<dbReference type="GO" id="GO:0005886">
    <property type="term" value="C:plasma membrane"/>
    <property type="evidence" value="ECO:0007669"/>
    <property type="project" value="UniProtKB-SubCell"/>
</dbReference>
<evidence type="ECO:0000256" key="3">
    <source>
        <dbReference type="ARBA" id="ARBA00022692"/>
    </source>
</evidence>
<feature type="transmembrane region" description="Helical" evidence="6">
    <location>
        <begin position="23"/>
        <end position="49"/>
    </location>
</feature>
<keyword evidence="4 6" id="KW-1133">Transmembrane helix</keyword>
<evidence type="ECO:0000256" key="1">
    <source>
        <dbReference type="ARBA" id="ARBA00004651"/>
    </source>
</evidence>
<dbReference type="RefSeq" id="WP_170032028.1">
    <property type="nucleotide sequence ID" value="NZ_FNDU01000023.1"/>
</dbReference>
<dbReference type="Pfam" id="PF07690">
    <property type="entry name" value="MFS_1"/>
    <property type="match status" value="1"/>
</dbReference>
<dbReference type="InterPro" id="IPR036259">
    <property type="entry name" value="MFS_trans_sf"/>
</dbReference>
<evidence type="ECO:0000259" key="7">
    <source>
        <dbReference type="PROSITE" id="PS50850"/>
    </source>
</evidence>
<gene>
    <name evidence="8" type="ORF">SAMN05216352_12323</name>
</gene>
<accession>A0A1G8R070</accession>
<feature type="domain" description="Major facilitator superfamily (MFS) profile" evidence="7">
    <location>
        <begin position="1"/>
        <end position="219"/>
    </location>
</feature>
<comment type="subcellular location">
    <subcellularLocation>
        <location evidence="1">Cell membrane</location>
        <topology evidence="1">Multi-pass membrane protein</topology>
    </subcellularLocation>
</comment>
<protein>
    <submittedName>
        <fullName evidence="8">MFS transporter, DHA2 family, metal-tetracycline-proton antiporter</fullName>
    </submittedName>
</protein>
<dbReference type="Proteomes" id="UP000199017">
    <property type="component" value="Unassembled WGS sequence"/>
</dbReference>
<feature type="transmembrane region" description="Helical" evidence="6">
    <location>
        <begin position="86"/>
        <end position="105"/>
    </location>
</feature>
<dbReference type="PANTHER" id="PTHR42718:SF9">
    <property type="entry name" value="MAJOR FACILITATOR SUPERFAMILY MULTIDRUG TRANSPORTER MFSC"/>
    <property type="match status" value="1"/>
</dbReference>
<organism evidence="8 9">
    <name type="scientific">Alteribacillus bidgolensis</name>
    <dbReference type="NCBI Taxonomy" id="930129"/>
    <lineage>
        <taxon>Bacteria</taxon>
        <taxon>Bacillati</taxon>
        <taxon>Bacillota</taxon>
        <taxon>Bacilli</taxon>
        <taxon>Bacillales</taxon>
        <taxon>Bacillaceae</taxon>
        <taxon>Alteribacillus</taxon>
    </lineage>
</organism>
<evidence type="ECO:0000313" key="8">
    <source>
        <dbReference type="EMBL" id="SDJ09790.1"/>
    </source>
</evidence>
<reference evidence="8 9" key="1">
    <citation type="submission" date="2016-10" db="EMBL/GenBank/DDBJ databases">
        <authorList>
            <person name="de Groot N.N."/>
        </authorList>
    </citation>
    <scope>NUCLEOTIDE SEQUENCE [LARGE SCALE GENOMIC DNA]</scope>
    <source>
        <strain evidence="9">P4B,CCM 7963,CECT 7998,DSM 25260,IBRC-M 10614,KCTC 13821</strain>
    </source>
</reference>
<feature type="transmembrane region" description="Helical" evidence="6">
    <location>
        <begin position="151"/>
        <end position="173"/>
    </location>
</feature>
<dbReference type="EMBL" id="FNDU01000023">
    <property type="protein sequence ID" value="SDJ09790.1"/>
    <property type="molecule type" value="Genomic_DNA"/>
</dbReference>
<evidence type="ECO:0000256" key="2">
    <source>
        <dbReference type="ARBA" id="ARBA00022448"/>
    </source>
</evidence>
<dbReference type="Gene3D" id="1.20.1250.20">
    <property type="entry name" value="MFS general substrate transporter like domains"/>
    <property type="match status" value="1"/>
</dbReference>
<evidence type="ECO:0000256" key="6">
    <source>
        <dbReference type="SAM" id="Phobius"/>
    </source>
</evidence>
<evidence type="ECO:0000256" key="4">
    <source>
        <dbReference type="ARBA" id="ARBA00022989"/>
    </source>
</evidence>
<name>A0A1G8R070_9BACI</name>
<keyword evidence="2" id="KW-0813">Transport</keyword>
<dbReference type="PANTHER" id="PTHR42718">
    <property type="entry name" value="MAJOR FACILITATOR SUPERFAMILY MULTIDRUG TRANSPORTER MFSC"/>
    <property type="match status" value="1"/>
</dbReference>
<dbReference type="PROSITE" id="PS50850">
    <property type="entry name" value="MFS"/>
    <property type="match status" value="1"/>
</dbReference>
<dbReference type="AlphaFoldDB" id="A0A1G8R070"/>
<keyword evidence="9" id="KW-1185">Reference proteome</keyword>
<keyword evidence="3 6" id="KW-0812">Transmembrane</keyword>
<feature type="transmembrane region" description="Helical" evidence="6">
    <location>
        <begin position="111"/>
        <end position="130"/>
    </location>
</feature>
<dbReference type="InterPro" id="IPR020846">
    <property type="entry name" value="MFS_dom"/>
</dbReference>
<dbReference type="GO" id="GO:0022857">
    <property type="term" value="F:transmembrane transporter activity"/>
    <property type="evidence" value="ECO:0007669"/>
    <property type="project" value="InterPro"/>
</dbReference>
<sequence>MFIWRTIKANEPFIRPDILKNKYYTVTILTSFLGTSVLFGLLFVIPIMLRQLYDMSTLGIGMVLFPGAIIAGFLGRLGGELVERRGGEFVVILSLCLLGGGSFLISTFAGYAPWVVALALLVTYIGFPLIQSSTANILSSILSLRETGVGIGIFNLLNFMAGAVSSAVFGAVLEFKNVSLTLNPLSKHGDNIIFSNLYICLVLVAVAALTLFLFTFKNRPQTLHQAASKPKPSEVH</sequence>
<evidence type="ECO:0000256" key="5">
    <source>
        <dbReference type="ARBA" id="ARBA00023136"/>
    </source>
</evidence>
<proteinExistence type="predicted"/>
<dbReference type="SUPFAM" id="SSF103473">
    <property type="entry name" value="MFS general substrate transporter"/>
    <property type="match status" value="1"/>
</dbReference>